<dbReference type="Proteomes" id="UP000824162">
    <property type="component" value="Unassembled WGS sequence"/>
</dbReference>
<gene>
    <name evidence="2" type="ORF">H9900_03520</name>
</gene>
<evidence type="ECO:0000259" key="1">
    <source>
        <dbReference type="Pfam" id="PF21688"/>
    </source>
</evidence>
<dbReference type="InterPro" id="IPR049516">
    <property type="entry name" value="FAD-depend_C"/>
</dbReference>
<proteinExistence type="predicted"/>
<reference evidence="2" key="1">
    <citation type="journal article" date="2021" name="PeerJ">
        <title>Extensive microbial diversity within the chicken gut microbiome revealed by metagenomics and culture.</title>
        <authorList>
            <person name="Gilroy R."/>
            <person name="Ravi A."/>
            <person name="Getino M."/>
            <person name="Pursley I."/>
            <person name="Horton D.L."/>
            <person name="Alikhan N.F."/>
            <person name="Baker D."/>
            <person name="Gharbi K."/>
            <person name="Hall N."/>
            <person name="Watson M."/>
            <person name="Adriaenssens E.M."/>
            <person name="Foster-Nyarko E."/>
            <person name="Jarju S."/>
            <person name="Secka A."/>
            <person name="Antonio M."/>
            <person name="Oren A."/>
            <person name="Chaudhuri R.R."/>
            <person name="La Ragione R."/>
            <person name="Hildebrand F."/>
            <person name="Pallen M.J."/>
        </authorList>
    </citation>
    <scope>NUCLEOTIDE SEQUENCE</scope>
    <source>
        <strain evidence="2">5790</strain>
    </source>
</reference>
<name>A0A9D1TLT3_9FIRM</name>
<reference evidence="2" key="2">
    <citation type="submission" date="2021-04" db="EMBL/GenBank/DDBJ databases">
        <authorList>
            <person name="Gilroy R."/>
        </authorList>
    </citation>
    <scope>NUCLEOTIDE SEQUENCE</scope>
    <source>
        <strain evidence="2">5790</strain>
    </source>
</reference>
<comment type="caution">
    <text evidence="2">The sequence shown here is derived from an EMBL/GenBank/DDBJ whole genome shotgun (WGS) entry which is preliminary data.</text>
</comment>
<dbReference type="EMBL" id="DXIJ01000069">
    <property type="protein sequence ID" value="HIV85861.1"/>
    <property type="molecule type" value="Genomic_DNA"/>
</dbReference>
<evidence type="ECO:0000313" key="3">
    <source>
        <dbReference type="Proteomes" id="UP000824162"/>
    </source>
</evidence>
<dbReference type="InterPro" id="IPR028348">
    <property type="entry name" value="FAD-binding_protein"/>
</dbReference>
<dbReference type="Pfam" id="PF21688">
    <property type="entry name" value="FAD-depend_C"/>
    <property type="match status" value="1"/>
</dbReference>
<dbReference type="SUPFAM" id="SSF51905">
    <property type="entry name" value="FAD/NAD(P)-binding domain"/>
    <property type="match status" value="1"/>
</dbReference>
<dbReference type="AlphaFoldDB" id="A0A9D1TLT3"/>
<dbReference type="Gene3D" id="3.30.70.2700">
    <property type="match status" value="1"/>
</dbReference>
<dbReference type="PANTHER" id="PTHR42842">
    <property type="entry name" value="FAD/NAD(P)-BINDING OXIDOREDUCTASE"/>
    <property type="match status" value="1"/>
</dbReference>
<evidence type="ECO:0000313" key="2">
    <source>
        <dbReference type="EMBL" id="HIV85861.1"/>
    </source>
</evidence>
<organism evidence="2 3">
    <name type="scientific">Candidatus Monoglobus merdigallinarum</name>
    <dbReference type="NCBI Taxonomy" id="2838698"/>
    <lineage>
        <taxon>Bacteria</taxon>
        <taxon>Bacillati</taxon>
        <taxon>Bacillota</taxon>
        <taxon>Clostridia</taxon>
        <taxon>Monoglobales</taxon>
        <taxon>Monoglobaceae</taxon>
        <taxon>Monoglobus</taxon>
    </lineage>
</organism>
<dbReference type="PIRSF" id="PIRSF038984">
    <property type="entry name" value="FAD_binding_protein"/>
    <property type="match status" value="1"/>
</dbReference>
<dbReference type="PANTHER" id="PTHR42842:SF3">
    <property type="entry name" value="FAD_NAD(P)-BINDING OXIDOREDUCTASE FAMILY PROTEIN"/>
    <property type="match status" value="1"/>
</dbReference>
<sequence length="519" mass="56141">MQILINNIKMPLEHKIEDVLLAAQKAVRQHFVSAKNFSVYKQSIDARRKSNIRYVYSVMAEIPDGSETLGIKNITAAADSGVHISKRALKQRPVVVGMGPAGLFAAYVLTLSGNPPIIIERGAGIEERQRAVKLFWETGALDPNSNVQFGEGGAGTFSDGKLNTGIKDKRQRFILETFVKFGAPPEILYKAKPHIGTDILRDVIVNMRKYLKECGCEIRFKTCMTDVKIRNGRIEEIELSSGGALKSGCVFLAIGHSSRDTYKVLESRGCVLKQKPFAMGVRIEHRQQMIGMAQYGDAWSMLPAADYKLTYNGKERSCYSFCMCPGGYVVNASSEPGMLAVNGMSNHDRGGENANSALVVNVRPEDFGSGHPLAGIELQRKYERLAFEAGRGGYAAPVQLARDFVIGRASDSPGDVSPSYTGKITLADLRGCLPEFVSETLCDGLKYFDNKISGFLGSGLLTGIETRTSAPVRIVRNDDFSAAGVMGLYPIGEGAGYAGGIVSAALDGLKAALSVTEPL</sequence>
<protein>
    <recommendedName>
        <fullName evidence="1">FAD-dependent protein C-terminal domain-containing protein</fullName>
    </recommendedName>
</protein>
<feature type="domain" description="FAD-dependent protein C-terminal" evidence="1">
    <location>
        <begin position="276"/>
        <end position="468"/>
    </location>
</feature>
<accession>A0A9D1TLT3</accession>
<dbReference type="InterPro" id="IPR036188">
    <property type="entry name" value="FAD/NAD-bd_sf"/>
</dbReference>
<dbReference type="Gene3D" id="3.50.50.60">
    <property type="entry name" value="FAD/NAD(P)-binding domain"/>
    <property type="match status" value="2"/>
</dbReference>